<dbReference type="EMBL" id="JAIBSC010000392">
    <property type="protein sequence ID" value="KAH1891202.1"/>
    <property type="molecule type" value="Genomic_DNA"/>
</dbReference>
<dbReference type="Gene3D" id="3.50.50.60">
    <property type="entry name" value="FAD/NAD(P)-binding domain"/>
    <property type="match status" value="1"/>
</dbReference>
<feature type="non-terminal residue" evidence="1">
    <location>
        <position position="56"/>
    </location>
</feature>
<proteinExistence type="predicted"/>
<dbReference type="InterPro" id="IPR036188">
    <property type="entry name" value="FAD/NAD-bd_sf"/>
</dbReference>
<dbReference type="Proteomes" id="UP000813423">
    <property type="component" value="Unassembled WGS sequence"/>
</dbReference>
<protein>
    <recommendedName>
        <fullName evidence="3">Glucose-methanol-choline oxidoreductase N-terminal domain-containing protein</fullName>
    </recommendedName>
</protein>
<sequence>MATTNDFPSSDVNSYDYVIVGGGTASCVIASRLAQYLPYKRILVIEGGPSDFMDDR</sequence>
<comment type="caution">
    <text evidence="1">The sequence shown here is derived from an EMBL/GenBank/DDBJ whole genome shotgun (WGS) entry which is preliminary data.</text>
</comment>
<evidence type="ECO:0008006" key="3">
    <source>
        <dbReference type="Google" id="ProtNLM"/>
    </source>
</evidence>
<gene>
    <name evidence="1" type="ORF">KXV57_005680</name>
</gene>
<name>A0A9P8NB31_ASPFM</name>
<reference evidence="1" key="1">
    <citation type="submission" date="2021-08" db="EMBL/GenBank/DDBJ databases">
        <title>Global Aspergillus fumigatus from environmental and clinical sources.</title>
        <authorList>
            <person name="Barber A."/>
            <person name="Sae-Ong T."/>
        </authorList>
    </citation>
    <scope>NUCLEOTIDE SEQUENCE</scope>
    <source>
        <strain evidence="1">NRZ-2016-071</strain>
    </source>
</reference>
<dbReference type="AlphaFoldDB" id="A0A9P8NB31"/>
<organism evidence="1 2">
    <name type="scientific">Aspergillus fumigatus</name>
    <name type="common">Neosartorya fumigata</name>
    <dbReference type="NCBI Taxonomy" id="746128"/>
    <lineage>
        <taxon>Eukaryota</taxon>
        <taxon>Fungi</taxon>
        <taxon>Dikarya</taxon>
        <taxon>Ascomycota</taxon>
        <taxon>Pezizomycotina</taxon>
        <taxon>Eurotiomycetes</taxon>
        <taxon>Eurotiomycetidae</taxon>
        <taxon>Eurotiales</taxon>
        <taxon>Aspergillaceae</taxon>
        <taxon>Aspergillus</taxon>
        <taxon>Aspergillus subgen. Fumigati</taxon>
    </lineage>
</organism>
<accession>A0A9P8NB31</accession>
<evidence type="ECO:0000313" key="2">
    <source>
        <dbReference type="Proteomes" id="UP000813423"/>
    </source>
</evidence>
<dbReference type="SUPFAM" id="SSF51905">
    <property type="entry name" value="FAD/NAD(P)-binding domain"/>
    <property type="match status" value="1"/>
</dbReference>
<evidence type="ECO:0000313" key="1">
    <source>
        <dbReference type="EMBL" id="KAH1891202.1"/>
    </source>
</evidence>